<proteinExistence type="predicted"/>
<dbReference type="GO" id="GO:0003924">
    <property type="term" value="F:GTPase activity"/>
    <property type="evidence" value="ECO:0007669"/>
    <property type="project" value="InterPro"/>
</dbReference>
<dbReference type="STRING" id="210143.A0A1R3JVI6"/>
<dbReference type="Gene3D" id="3.40.50.300">
    <property type="entry name" value="P-loop containing nucleotide triphosphate hydrolases"/>
    <property type="match status" value="1"/>
</dbReference>
<keyword evidence="2" id="KW-0342">GTP-binding</keyword>
<dbReference type="OrthoDB" id="342024at2759"/>
<keyword evidence="5" id="KW-1185">Reference proteome</keyword>
<dbReference type="PRINTS" id="PR00315">
    <property type="entry name" value="ELONGATNFCT"/>
</dbReference>
<evidence type="ECO:0000256" key="1">
    <source>
        <dbReference type="ARBA" id="ARBA00022741"/>
    </source>
</evidence>
<evidence type="ECO:0000256" key="2">
    <source>
        <dbReference type="ARBA" id="ARBA00023134"/>
    </source>
</evidence>
<keyword evidence="1" id="KW-0547">Nucleotide-binding</keyword>
<dbReference type="InterPro" id="IPR027417">
    <property type="entry name" value="P-loop_NTPase"/>
</dbReference>
<protein>
    <recommendedName>
        <fullName evidence="3">Tr-type G domain-containing protein</fullName>
    </recommendedName>
</protein>
<evidence type="ECO:0000313" key="4">
    <source>
        <dbReference type="EMBL" id="OMO98667.1"/>
    </source>
</evidence>
<dbReference type="GO" id="GO:0005525">
    <property type="term" value="F:GTP binding"/>
    <property type="evidence" value="ECO:0007669"/>
    <property type="project" value="UniProtKB-KW"/>
</dbReference>
<dbReference type="AlphaFoldDB" id="A0A1R3JVI6"/>
<dbReference type="Gramene" id="OMO98667">
    <property type="protein sequence ID" value="OMO98667"/>
    <property type="gene ID" value="CCACVL1_04115"/>
</dbReference>
<comment type="caution">
    <text evidence="4">The sequence shown here is derived from an EMBL/GenBank/DDBJ whole genome shotgun (WGS) entry which is preliminary data.</text>
</comment>
<dbReference type="PANTHER" id="PTHR23115">
    <property type="entry name" value="TRANSLATION FACTOR"/>
    <property type="match status" value="1"/>
</dbReference>
<evidence type="ECO:0000313" key="5">
    <source>
        <dbReference type="Proteomes" id="UP000188268"/>
    </source>
</evidence>
<organism evidence="4 5">
    <name type="scientific">Corchorus capsularis</name>
    <name type="common">Jute</name>
    <dbReference type="NCBI Taxonomy" id="210143"/>
    <lineage>
        <taxon>Eukaryota</taxon>
        <taxon>Viridiplantae</taxon>
        <taxon>Streptophyta</taxon>
        <taxon>Embryophyta</taxon>
        <taxon>Tracheophyta</taxon>
        <taxon>Spermatophyta</taxon>
        <taxon>Magnoliopsida</taxon>
        <taxon>eudicotyledons</taxon>
        <taxon>Gunneridae</taxon>
        <taxon>Pentapetalae</taxon>
        <taxon>rosids</taxon>
        <taxon>malvids</taxon>
        <taxon>Malvales</taxon>
        <taxon>Malvaceae</taxon>
        <taxon>Grewioideae</taxon>
        <taxon>Apeibeae</taxon>
        <taxon>Corchorus</taxon>
    </lineage>
</organism>
<evidence type="ECO:0000259" key="3">
    <source>
        <dbReference type="Pfam" id="PF00009"/>
    </source>
</evidence>
<feature type="domain" description="Tr-type G" evidence="3">
    <location>
        <begin position="10"/>
        <end position="193"/>
    </location>
</feature>
<reference evidence="4 5" key="1">
    <citation type="submission" date="2013-09" db="EMBL/GenBank/DDBJ databases">
        <title>Corchorus capsularis genome sequencing.</title>
        <authorList>
            <person name="Alam M."/>
            <person name="Haque M.S."/>
            <person name="Islam M.S."/>
            <person name="Emdad E.M."/>
            <person name="Islam M.M."/>
            <person name="Ahmed B."/>
            <person name="Halim A."/>
            <person name="Hossen Q.M.M."/>
            <person name="Hossain M.Z."/>
            <person name="Ahmed R."/>
            <person name="Khan M.M."/>
            <person name="Islam R."/>
            <person name="Rashid M.M."/>
            <person name="Khan S.A."/>
            <person name="Rahman M.S."/>
            <person name="Alam M."/>
        </authorList>
    </citation>
    <scope>NUCLEOTIDE SEQUENCE [LARGE SCALE GENOMIC DNA]</scope>
    <source>
        <strain evidence="5">cv. CVL-1</strain>
        <tissue evidence="4">Whole seedling</tissue>
    </source>
</reference>
<dbReference type="InterPro" id="IPR050100">
    <property type="entry name" value="TRAFAC_GTPase_members"/>
</dbReference>
<dbReference type="InterPro" id="IPR000795">
    <property type="entry name" value="T_Tr_GTP-bd_dom"/>
</dbReference>
<sequence length="380" mass="43329">MGEEEKVPINIVVIGGNIDSSKVATTGQLINKFAGIDKPVIERWFKREYNSAAETNNSWMLDKLMAEFDHDITFDIALGMFETETTRYYCTAIDAPGDSDFLNNIISATSPADCAVLIINSNTCGFQAPQQHALLSFTQMICCCNKMDDATSPKLSKDRYDEIVKEVSSYLNKMGCNPGKALFFPISGIEGDHNMSMGLTFLRRQELYKINWGINEICFVKPGTEVGSSSLNTQVKSIEMHHLNDVDDMEAKFRDFGLKHNLSPTWEKYFRKLYRVNVEFHPDNRYVPSPREWKEWNRINAKNAPVIPPHIDETMVNYISELTQINVGLKRGYIVIVPEHENEDEDDDGSISGSANKEVDNYHRELFNKLRQPLIDYSYC</sequence>
<dbReference type="SUPFAM" id="SSF52540">
    <property type="entry name" value="P-loop containing nucleoside triphosphate hydrolases"/>
    <property type="match status" value="1"/>
</dbReference>
<dbReference type="EMBL" id="AWWV01007038">
    <property type="protein sequence ID" value="OMO98667.1"/>
    <property type="molecule type" value="Genomic_DNA"/>
</dbReference>
<gene>
    <name evidence="4" type="ORF">CCACVL1_04115</name>
</gene>
<dbReference type="Pfam" id="PF00009">
    <property type="entry name" value="GTP_EFTU"/>
    <property type="match status" value="1"/>
</dbReference>
<name>A0A1R3JVI6_COCAP</name>
<dbReference type="Proteomes" id="UP000188268">
    <property type="component" value="Unassembled WGS sequence"/>
</dbReference>
<accession>A0A1R3JVI6</accession>